<reference evidence="1 2" key="1">
    <citation type="submission" date="2019-12" db="EMBL/GenBank/DDBJ databases">
        <title>A genome sequence resource for the geographically widespread anthracnose pathogen Colletotrichum asianum.</title>
        <authorList>
            <person name="Meng Y."/>
        </authorList>
    </citation>
    <scope>NUCLEOTIDE SEQUENCE [LARGE SCALE GENOMIC DNA]</scope>
    <source>
        <strain evidence="1 2">ICMP 18580</strain>
    </source>
</reference>
<proteinExistence type="predicted"/>
<keyword evidence="2" id="KW-1185">Reference proteome</keyword>
<evidence type="ECO:0000313" key="1">
    <source>
        <dbReference type="EMBL" id="KAF0331113.1"/>
    </source>
</evidence>
<gene>
    <name evidence="1" type="ORF">GQ607_001421</name>
</gene>
<dbReference type="Proteomes" id="UP000434172">
    <property type="component" value="Unassembled WGS sequence"/>
</dbReference>
<protein>
    <submittedName>
        <fullName evidence="1">Uncharacterized protein</fullName>
    </submittedName>
</protein>
<accession>A0A8H3WUC6</accession>
<dbReference type="EMBL" id="WOWK01000004">
    <property type="protein sequence ID" value="KAF0331113.1"/>
    <property type="molecule type" value="Genomic_DNA"/>
</dbReference>
<name>A0A8H3WUC6_9PEZI</name>
<comment type="caution">
    <text evidence="1">The sequence shown here is derived from an EMBL/GenBank/DDBJ whole genome shotgun (WGS) entry which is preliminary data.</text>
</comment>
<dbReference type="AlphaFoldDB" id="A0A8H3WUC6"/>
<sequence length="30" mass="3374">MNVLETMRCFNGSLIACKRQPPGAFTSSWQ</sequence>
<evidence type="ECO:0000313" key="2">
    <source>
        <dbReference type="Proteomes" id="UP000434172"/>
    </source>
</evidence>
<organism evidence="1 2">
    <name type="scientific">Colletotrichum asianum</name>
    <dbReference type="NCBI Taxonomy" id="702518"/>
    <lineage>
        <taxon>Eukaryota</taxon>
        <taxon>Fungi</taxon>
        <taxon>Dikarya</taxon>
        <taxon>Ascomycota</taxon>
        <taxon>Pezizomycotina</taxon>
        <taxon>Sordariomycetes</taxon>
        <taxon>Hypocreomycetidae</taxon>
        <taxon>Glomerellales</taxon>
        <taxon>Glomerellaceae</taxon>
        <taxon>Colletotrichum</taxon>
        <taxon>Colletotrichum gloeosporioides species complex</taxon>
    </lineage>
</organism>